<comment type="caution">
    <text evidence="2">The sequence shown here is derived from an EMBL/GenBank/DDBJ whole genome shotgun (WGS) entry which is preliminary data.</text>
</comment>
<feature type="compositionally biased region" description="Low complexity" evidence="1">
    <location>
        <begin position="34"/>
        <end position="45"/>
    </location>
</feature>
<feature type="region of interest" description="Disordered" evidence="1">
    <location>
        <begin position="26"/>
        <end position="45"/>
    </location>
</feature>
<keyword evidence="3" id="KW-1185">Reference proteome</keyword>
<organism evidence="2 3">
    <name type="scientific">Alligator mississippiensis</name>
    <name type="common">American alligator</name>
    <dbReference type="NCBI Taxonomy" id="8496"/>
    <lineage>
        <taxon>Eukaryota</taxon>
        <taxon>Metazoa</taxon>
        <taxon>Chordata</taxon>
        <taxon>Craniata</taxon>
        <taxon>Vertebrata</taxon>
        <taxon>Euteleostomi</taxon>
        <taxon>Archelosauria</taxon>
        <taxon>Archosauria</taxon>
        <taxon>Crocodylia</taxon>
        <taxon>Alligatoridae</taxon>
        <taxon>Alligatorinae</taxon>
        <taxon>Alligator</taxon>
    </lineage>
</organism>
<gene>
    <name evidence="2" type="ORF">Y1Q_0001348</name>
</gene>
<evidence type="ECO:0000313" key="3">
    <source>
        <dbReference type="Proteomes" id="UP000050525"/>
    </source>
</evidence>
<dbReference type="AlphaFoldDB" id="A0A151M944"/>
<evidence type="ECO:0000313" key="2">
    <source>
        <dbReference type="EMBL" id="KYO21033.1"/>
    </source>
</evidence>
<reference evidence="2 3" key="1">
    <citation type="journal article" date="2012" name="Genome Biol.">
        <title>Sequencing three crocodilian genomes to illuminate the evolution of archosaurs and amniotes.</title>
        <authorList>
            <person name="St John J.A."/>
            <person name="Braun E.L."/>
            <person name="Isberg S.R."/>
            <person name="Miles L.G."/>
            <person name="Chong A.Y."/>
            <person name="Gongora J."/>
            <person name="Dalzell P."/>
            <person name="Moran C."/>
            <person name="Bed'hom B."/>
            <person name="Abzhanov A."/>
            <person name="Burgess S.C."/>
            <person name="Cooksey A.M."/>
            <person name="Castoe T.A."/>
            <person name="Crawford N.G."/>
            <person name="Densmore L.D."/>
            <person name="Drew J.C."/>
            <person name="Edwards S.V."/>
            <person name="Faircloth B.C."/>
            <person name="Fujita M.K."/>
            <person name="Greenwold M.J."/>
            <person name="Hoffmann F.G."/>
            <person name="Howard J.M."/>
            <person name="Iguchi T."/>
            <person name="Janes D.E."/>
            <person name="Khan S.Y."/>
            <person name="Kohno S."/>
            <person name="de Koning A.J."/>
            <person name="Lance S.L."/>
            <person name="McCarthy F.M."/>
            <person name="McCormack J.E."/>
            <person name="Merchant M.E."/>
            <person name="Peterson D.G."/>
            <person name="Pollock D.D."/>
            <person name="Pourmand N."/>
            <person name="Raney B.J."/>
            <person name="Roessler K.A."/>
            <person name="Sanford J.R."/>
            <person name="Sawyer R.H."/>
            <person name="Schmidt C.J."/>
            <person name="Triplett E.W."/>
            <person name="Tuberville T.D."/>
            <person name="Venegas-Anaya M."/>
            <person name="Howard J.T."/>
            <person name="Jarvis E.D."/>
            <person name="Guillette L.J.Jr."/>
            <person name="Glenn T.C."/>
            <person name="Green R.E."/>
            <person name="Ray D.A."/>
        </authorList>
    </citation>
    <scope>NUCLEOTIDE SEQUENCE [LARGE SCALE GENOMIC DNA]</scope>
    <source>
        <strain evidence="2">KSC_2009_1</strain>
    </source>
</reference>
<proteinExistence type="predicted"/>
<name>A0A151M944_ALLMI</name>
<protein>
    <submittedName>
        <fullName evidence="2">Uncharacterized protein</fullName>
    </submittedName>
</protein>
<dbReference type="Proteomes" id="UP000050525">
    <property type="component" value="Unassembled WGS sequence"/>
</dbReference>
<sequence>MVSVEPGKRNVDPTWTALERRYGFPKLPQTPTRAAEGAASGARGAGLCDTQNWAEEKNHVFTRWPASKQKGCDTCKGVQ</sequence>
<accession>A0A151M944</accession>
<evidence type="ECO:0000256" key="1">
    <source>
        <dbReference type="SAM" id="MobiDB-lite"/>
    </source>
</evidence>
<dbReference type="EMBL" id="AKHW03006295">
    <property type="protein sequence ID" value="KYO21033.1"/>
    <property type="molecule type" value="Genomic_DNA"/>
</dbReference>